<evidence type="ECO:0000256" key="2">
    <source>
        <dbReference type="ARBA" id="ARBA00022490"/>
    </source>
</evidence>
<keyword evidence="5" id="KW-0393">Immunoglobulin domain</keyword>
<dbReference type="InterPro" id="IPR036179">
    <property type="entry name" value="Ig-like_dom_sf"/>
</dbReference>
<comment type="subcellular location">
    <subcellularLocation>
        <location evidence="1">Cytoplasm</location>
    </subcellularLocation>
</comment>
<evidence type="ECO:0000256" key="3">
    <source>
        <dbReference type="ARBA" id="ARBA00022553"/>
    </source>
</evidence>
<sequence>MKKSFPCCFVLFRTTYPVPSRNEEHSGAGGQRGDTLLSAGLIVCRSHGIFQSLFHYHCLAIPVTFKQKLKNQEAVEDGGVTLRCELSKPGVAAQWRKDAQLLKEGEKYQMKQEGRVAEMLIRNVTLSDAGEYCCFVINKFGVSSYNGNITVDSFILKEGQFVEVLDSVHPDRWLVRTKPTKTNPARQGWVCPAYLEKRRKVGSKNLDVNSSGE</sequence>
<dbReference type="Pfam" id="PF07679">
    <property type="entry name" value="I-set"/>
    <property type="match status" value="1"/>
</dbReference>
<keyword evidence="3" id="KW-0597">Phosphoprotein</keyword>
<dbReference type="InterPro" id="IPR036028">
    <property type="entry name" value="SH3-like_dom_sf"/>
</dbReference>
<organism evidence="7 8">
    <name type="scientific">Mastacembelus armatus</name>
    <name type="common">zig-zag eel</name>
    <dbReference type="NCBI Taxonomy" id="205130"/>
    <lineage>
        <taxon>Eukaryota</taxon>
        <taxon>Metazoa</taxon>
        <taxon>Chordata</taxon>
        <taxon>Craniata</taxon>
        <taxon>Vertebrata</taxon>
        <taxon>Euteleostomi</taxon>
        <taxon>Actinopterygii</taxon>
        <taxon>Neopterygii</taxon>
        <taxon>Teleostei</taxon>
        <taxon>Neoteleostei</taxon>
        <taxon>Acanthomorphata</taxon>
        <taxon>Anabantaria</taxon>
        <taxon>Synbranchiformes</taxon>
        <taxon>Mastacembelidae</taxon>
        <taxon>Mastacembelus</taxon>
    </lineage>
</organism>
<reference evidence="7" key="2">
    <citation type="submission" date="2025-09" db="UniProtKB">
        <authorList>
            <consortium name="Ensembl"/>
        </authorList>
    </citation>
    <scope>IDENTIFICATION</scope>
</reference>
<dbReference type="PROSITE" id="PS50835">
    <property type="entry name" value="IG_LIKE"/>
    <property type="match status" value="1"/>
</dbReference>
<feature type="domain" description="Ig-like" evidence="6">
    <location>
        <begin position="62"/>
        <end position="150"/>
    </location>
</feature>
<keyword evidence="4" id="KW-1015">Disulfide bond</keyword>
<dbReference type="CDD" id="cd00096">
    <property type="entry name" value="Ig"/>
    <property type="match status" value="1"/>
</dbReference>
<keyword evidence="8" id="KW-1185">Reference proteome</keyword>
<dbReference type="GeneTree" id="ENSGT00940000154756"/>
<dbReference type="SMART" id="SM00408">
    <property type="entry name" value="IGc2"/>
    <property type="match status" value="1"/>
</dbReference>
<dbReference type="SUPFAM" id="SSF48726">
    <property type="entry name" value="Immunoglobulin"/>
    <property type="match status" value="1"/>
</dbReference>
<dbReference type="Gene3D" id="2.30.30.40">
    <property type="entry name" value="SH3 Domains"/>
    <property type="match status" value="1"/>
</dbReference>
<evidence type="ECO:0000256" key="5">
    <source>
        <dbReference type="ARBA" id="ARBA00023319"/>
    </source>
</evidence>
<dbReference type="AlphaFoldDB" id="A0A3Q3L3K7"/>
<dbReference type="Proteomes" id="UP000261640">
    <property type="component" value="Unplaced"/>
</dbReference>
<protein>
    <recommendedName>
        <fullName evidence="6">Ig-like domain-containing protein</fullName>
    </recommendedName>
</protein>
<dbReference type="PANTHER" id="PTHR35971">
    <property type="entry name" value="SI:DKEY-31G6.6"/>
    <property type="match status" value="1"/>
</dbReference>
<evidence type="ECO:0000259" key="6">
    <source>
        <dbReference type="PROSITE" id="PS50835"/>
    </source>
</evidence>
<dbReference type="InterPro" id="IPR003599">
    <property type="entry name" value="Ig_sub"/>
</dbReference>
<dbReference type="GO" id="GO:0003007">
    <property type="term" value="P:heart morphogenesis"/>
    <property type="evidence" value="ECO:0007669"/>
    <property type="project" value="UniProtKB-ARBA"/>
</dbReference>
<dbReference type="STRING" id="205130.ENSMAMP00000008438"/>
<dbReference type="GO" id="GO:0005737">
    <property type="term" value="C:cytoplasm"/>
    <property type="evidence" value="ECO:0007669"/>
    <property type="project" value="UniProtKB-SubCell"/>
</dbReference>
<accession>A0A3Q3L3K7</accession>
<reference evidence="7" key="1">
    <citation type="submission" date="2025-08" db="UniProtKB">
        <authorList>
            <consortium name="Ensembl"/>
        </authorList>
    </citation>
    <scope>IDENTIFICATION</scope>
</reference>
<dbReference type="SUPFAM" id="SSF50044">
    <property type="entry name" value="SH3-domain"/>
    <property type="match status" value="1"/>
</dbReference>
<dbReference type="Ensembl" id="ENSMAMT00000008661.2">
    <property type="protein sequence ID" value="ENSMAMP00000008438.2"/>
    <property type="gene ID" value="ENSMAMG00000024567.1"/>
</dbReference>
<dbReference type="FunFam" id="2.60.40.10:FF:000107">
    <property type="entry name" value="Myosin, light chain kinase a"/>
    <property type="match status" value="1"/>
</dbReference>
<proteinExistence type="predicted"/>
<evidence type="ECO:0000256" key="4">
    <source>
        <dbReference type="ARBA" id="ARBA00023157"/>
    </source>
</evidence>
<dbReference type="InterPro" id="IPR013098">
    <property type="entry name" value="Ig_I-set"/>
</dbReference>
<dbReference type="InterPro" id="IPR013783">
    <property type="entry name" value="Ig-like_fold"/>
</dbReference>
<evidence type="ECO:0000313" key="7">
    <source>
        <dbReference type="Ensembl" id="ENSMAMP00000008438.2"/>
    </source>
</evidence>
<evidence type="ECO:0000313" key="8">
    <source>
        <dbReference type="Proteomes" id="UP000261640"/>
    </source>
</evidence>
<dbReference type="InterPro" id="IPR007110">
    <property type="entry name" value="Ig-like_dom"/>
</dbReference>
<dbReference type="Gene3D" id="2.60.40.10">
    <property type="entry name" value="Immunoglobulins"/>
    <property type="match status" value="1"/>
</dbReference>
<dbReference type="GO" id="GO:0055013">
    <property type="term" value="P:cardiac muscle cell development"/>
    <property type="evidence" value="ECO:0007669"/>
    <property type="project" value="UniProtKB-ARBA"/>
</dbReference>
<evidence type="ECO:0000256" key="1">
    <source>
        <dbReference type="ARBA" id="ARBA00004496"/>
    </source>
</evidence>
<dbReference type="PANTHER" id="PTHR35971:SF5">
    <property type="entry name" value="OBSCURIN LIKE CYTOSKELETAL ADAPTOR 1"/>
    <property type="match status" value="1"/>
</dbReference>
<dbReference type="InterPro" id="IPR052385">
    <property type="entry name" value="Obscurin/Obscurin-like_Reg"/>
</dbReference>
<name>A0A3Q3L3K7_9TELE</name>
<dbReference type="SMART" id="SM00409">
    <property type="entry name" value="IG"/>
    <property type="match status" value="1"/>
</dbReference>
<dbReference type="InterPro" id="IPR003598">
    <property type="entry name" value="Ig_sub2"/>
</dbReference>
<keyword evidence="2" id="KW-0963">Cytoplasm</keyword>